<proteinExistence type="predicted"/>
<reference evidence="2" key="1">
    <citation type="submission" date="2021-09" db="EMBL/GenBank/DDBJ databases">
        <title>A high-quality genome of the endoparasitic fungus Hirsutella rhossiliensis with a comparison of Hirsutella genomes reveals transposable elements contributing to genome size variation.</title>
        <authorList>
            <person name="Lin R."/>
            <person name="Jiao Y."/>
            <person name="Sun X."/>
            <person name="Ling J."/>
            <person name="Xie B."/>
            <person name="Cheng X."/>
        </authorList>
    </citation>
    <scope>NUCLEOTIDE SEQUENCE</scope>
    <source>
        <strain evidence="2">HR02</strain>
    </source>
</reference>
<dbReference type="AlphaFoldDB" id="A0A9P8SED1"/>
<feature type="region of interest" description="Disordered" evidence="1">
    <location>
        <begin position="1"/>
        <end position="58"/>
    </location>
</feature>
<dbReference type="OrthoDB" id="4927785at2759"/>
<evidence type="ECO:0000313" key="3">
    <source>
        <dbReference type="Proteomes" id="UP000824596"/>
    </source>
</evidence>
<dbReference type="EMBL" id="JAIZPD010000014">
    <property type="protein sequence ID" value="KAH0958849.1"/>
    <property type="molecule type" value="Genomic_DNA"/>
</dbReference>
<comment type="caution">
    <text evidence="2">The sequence shown here is derived from an EMBL/GenBank/DDBJ whole genome shotgun (WGS) entry which is preliminary data.</text>
</comment>
<evidence type="ECO:0000256" key="1">
    <source>
        <dbReference type="SAM" id="MobiDB-lite"/>
    </source>
</evidence>
<feature type="compositionally biased region" description="Basic and acidic residues" evidence="1">
    <location>
        <begin position="21"/>
        <end position="30"/>
    </location>
</feature>
<dbReference type="Proteomes" id="UP000824596">
    <property type="component" value="Unassembled WGS sequence"/>
</dbReference>
<dbReference type="GeneID" id="68359023"/>
<name>A0A9P8SED1_9HYPO</name>
<keyword evidence="3" id="KW-1185">Reference proteome</keyword>
<organism evidence="2 3">
    <name type="scientific">Hirsutella rhossiliensis</name>
    <dbReference type="NCBI Taxonomy" id="111463"/>
    <lineage>
        <taxon>Eukaryota</taxon>
        <taxon>Fungi</taxon>
        <taxon>Dikarya</taxon>
        <taxon>Ascomycota</taxon>
        <taxon>Pezizomycotina</taxon>
        <taxon>Sordariomycetes</taxon>
        <taxon>Hypocreomycetidae</taxon>
        <taxon>Hypocreales</taxon>
        <taxon>Ophiocordycipitaceae</taxon>
        <taxon>Hirsutella</taxon>
    </lineage>
</organism>
<evidence type="ECO:0000313" key="2">
    <source>
        <dbReference type="EMBL" id="KAH0958849.1"/>
    </source>
</evidence>
<accession>A0A9P8SED1</accession>
<feature type="compositionally biased region" description="Polar residues" evidence="1">
    <location>
        <begin position="100"/>
        <end position="115"/>
    </location>
</feature>
<protein>
    <submittedName>
        <fullName evidence="2">Uncharacterized protein</fullName>
    </submittedName>
</protein>
<feature type="region of interest" description="Disordered" evidence="1">
    <location>
        <begin position="98"/>
        <end position="119"/>
    </location>
</feature>
<feature type="compositionally biased region" description="Basic residues" evidence="1">
    <location>
        <begin position="1"/>
        <end position="10"/>
    </location>
</feature>
<sequence>MACRRSRLKKMAATNNNEGGSRVKPDDAESRSANSRPAMADHRGRGRSNGSKNTAGISMLNPESDIWVPTSAQATSPNVQNAFVDATIFDLGNVKHDSSGLDNQAEESNGQQAHNGTADGAVLQNHGNVVTTPGGVEAKGTARRVPVKARANTIATAGAPGSGSGLFEQMTFNLLNKTLRNGDGWKAGTP</sequence>
<dbReference type="RefSeq" id="XP_044716362.1">
    <property type="nucleotide sequence ID" value="XM_044868365.1"/>
</dbReference>
<gene>
    <name evidence="2" type="ORF">HRG_09894</name>
</gene>